<accession>A0A929X0W4</accession>
<dbReference type="RefSeq" id="WP_303764783.1">
    <property type="nucleotide sequence ID" value="NZ_JABZGR010000058.1"/>
</dbReference>
<keyword evidence="1" id="KW-0472">Membrane</keyword>
<evidence type="ECO:0000313" key="2">
    <source>
        <dbReference type="EMBL" id="MBF0971231.1"/>
    </source>
</evidence>
<evidence type="ECO:0000313" key="3">
    <source>
        <dbReference type="Proteomes" id="UP000704068"/>
    </source>
</evidence>
<comment type="caution">
    <text evidence="2">The sequence shown here is derived from an EMBL/GenBank/DDBJ whole genome shotgun (WGS) entry which is preliminary data.</text>
</comment>
<keyword evidence="1" id="KW-0812">Transmembrane</keyword>
<evidence type="ECO:0000256" key="1">
    <source>
        <dbReference type="SAM" id="Phobius"/>
    </source>
</evidence>
<organism evidence="2 3">
    <name type="scientific">Alloprevotella tannerae</name>
    <dbReference type="NCBI Taxonomy" id="76122"/>
    <lineage>
        <taxon>Bacteria</taxon>
        <taxon>Pseudomonadati</taxon>
        <taxon>Bacteroidota</taxon>
        <taxon>Bacteroidia</taxon>
        <taxon>Bacteroidales</taxon>
        <taxon>Prevotellaceae</taxon>
        <taxon>Alloprevotella</taxon>
    </lineage>
</organism>
<name>A0A929X0W4_9BACT</name>
<proteinExistence type="predicted"/>
<dbReference type="EMBL" id="JABZGR010000058">
    <property type="protein sequence ID" value="MBF0971231.1"/>
    <property type="molecule type" value="Genomic_DNA"/>
</dbReference>
<dbReference type="AlphaFoldDB" id="A0A929X0W4"/>
<keyword evidence="1" id="KW-1133">Transmembrane helix</keyword>
<protein>
    <submittedName>
        <fullName evidence="2">Uncharacterized protein</fullName>
    </submittedName>
</protein>
<gene>
    <name evidence="2" type="ORF">HXK21_09425</name>
</gene>
<sequence length="698" mass="82653">MAVIFPFLMDDCAQARIFMGVQCVGAIILVSSALFLFSKIITYYNIKDLQKEILNNYKDAVKISDKTKEEKYFTQWIELSPELLKSADNILVQDVYRVLTDYVERIYKENKGKTLVFDHYYYEGISRINDNLSKEESKPISVNNTNSILTHLIFLDSLVSENTYRYLWRNLRIQMFYNKDEWIMEYWKEASQKMGLFIEPKNECPYSVEGKLYTEEQIEDTQKQRENFMEFHIMLCSMLIQEKKYRLLELMLSFTQSEPPSYPLVPSKLSEIIDIFNRINHNSFINLFHYESKYQMPNMHGITEGKIVGAANCYLALLAYRIYVIRWDYEYESVLSTGVLPETLLELSTLKNNLDVFKYWLKRIKNKEDLLNVISFSSFDKEIEEKAKIYGLTSLLKPDQLVSHMQDEILVKMEYLRTTLPLNEKKVNSEEEELTNNIRRAMKPYDDWLEKRFEQEKFYNLNSSVTMPFPNTAFVKNPDVSHVGIASNMSSYMLRNFQYLFASSFFAEHGETDYDLSSEDLFRAIDRLELNKKHYIIAFGIYFDYFVGSIKELKKEDEHKYSYRGMKILSLDRSAQYFSQIVYVMRFEDRPYLDFLKPSSDEQKKLYLENKIDKYDLWLSLKKISEHPDLLTDQIKAKLGNKANQHSLFTAIWRPRLFFKPECPIVSIKVKYRLINEGKYDNVDKVKPFTSAKDTLAI</sequence>
<feature type="transmembrane region" description="Helical" evidence="1">
    <location>
        <begin position="17"/>
        <end position="37"/>
    </location>
</feature>
<reference evidence="2" key="1">
    <citation type="submission" date="2020-04" db="EMBL/GenBank/DDBJ databases">
        <title>Deep metagenomics examines the oral microbiome during advanced dental caries in children, revealing novel taxa and co-occurrences with host molecules.</title>
        <authorList>
            <person name="Baker J.L."/>
            <person name="Morton J.T."/>
            <person name="Dinis M."/>
            <person name="Alvarez R."/>
            <person name="Tran N.C."/>
            <person name="Knight R."/>
            <person name="Edlund A."/>
        </authorList>
    </citation>
    <scope>NUCLEOTIDE SEQUENCE</scope>
    <source>
        <strain evidence="2">JCVI_34_bin.1</strain>
    </source>
</reference>
<dbReference type="Proteomes" id="UP000704068">
    <property type="component" value="Unassembled WGS sequence"/>
</dbReference>